<evidence type="ECO:0000256" key="2">
    <source>
        <dbReference type="ARBA" id="ARBA00023125"/>
    </source>
</evidence>
<keyword evidence="5" id="KW-0547">Nucleotide-binding</keyword>
<dbReference type="InterPro" id="IPR014721">
    <property type="entry name" value="Ribsml_uS5_D2-typ_fold_subgr"/>
</dbReference>
<comment type="catalytic activity">
    <reaction evidence="1 5">
        <text>ATP-dependent breakage, passage and rejoining of double-stranded DNA.</text>
        <dbReference type="EC" id="5.6.2.2"/>
    </reaction>
</comment>
<proteinExistence type="inferred from homology"/>
<evidence type="ECO:0000256" key="1">
    <source>
        <dbReference type="ARBA" id="ARBA00000185"/>
    </source>
</evidence>
<dbReference type="ExpressionAtlas" id="A0A178U9Q5">
    <property type="expression patterns" value="baseline and differential"/>
</dbReference>
<dbReference type="InterPro" id="IPR001241">
    <property type="entry name" value="Topo_IIA"/>
</dbReference>
<protein>
    <recommendedName>
        <fullName evidence="5">DNA topoisomerase 2</fullName>
        <ecNumber evidence="5">5.6.2.2</ecNumber>
    </recommendedName>
</protein>
<evidence type="ECO:0000256" key="5">
    <source>
        <dbReference type="RuleBase" id="RU362094"/>
    </source>
</evidence>
<reference evidence="9" key="2">
    <citation type="submission" date="2016-03" db="EMBL/GenBank/DDBJ databases">
        <title>Full-length assembly of Arabidopsis thaliana Ler reveals the complement of translocations and inversions.</title>
        <authorList>
            <person name="Zapata L."/>
            <person name="Schneeberger K."/>
            <person name="Ossowski S."/>
        </authorList>
    </citation>
    <scope>NUCLEOTIDE SEQUENCE [LARGE SCALE GENOMIC DNA]</scope>
    <source>
        <tissue evidence="9">Leaf</tissue>
    </source>
</reference>
<organism evidence="9 10">
    <name type="scientific">Arabidopsis thaliana</name>
    <name type="common">Mouse-ear cress</name>
    <dbReference type="NCBI Taxonomy" id="3702"/>
    <lineage>
        <taxon>Eukaryota</taxon>
        <taxon>Viridiplantae</taxon>
        <taxon>Streptophyta</taxon>
        <taxon>Embryophyta</taxon>
        <taxon>Tracheophyta</taxon>
        <taxon>Spermatophyta</taxon>
        <taxon>Magnoliopsida</taxon>
        <taxon>eudicotyledons</taxon>
        <taxon>Gunneridae</taxon>
        <taxon>Pentapetalae</taxon>
        <taxon>rosids</taxon>
        <taxon>malvids</taxon>
        <taxon>Brassicales</taxon>
        <taxon>Brassicaceae</taxon>
        <taxon>Camelineae</taxon>
        <taxon>Arabidopsis</taxon>
    </lineage>
</organism>
<dbReference type="InterPro" id="IPR020568">
    <property type="entry name" value="Ribosomal_Su5_D2-typ_SF"/>
</dbReference>
<reference evidence="8 11" key="3">
    <citation type="submission" date="2020-09" db="EMBL/GenBank/DDBJ databases">
        <authorList>
            <person name="Ashkenazy H."/>
        </authorList>
    </citation>
    <scope>NUCLEOTIDE SEQUENCE [LARGE SCALE GENOMIC DNA]</scope>
    <source>
        <strain evidence="11">cv. Cdm-0</strain>
    </source>
</reference>
<feature type="region of interest" description="Disordered" evidence="6">
    <location>
        <begin position="270"/>
        <end position="363"/>
    </location>
</feature>
<dbReference type="GO" id="GO:0006265">
    <property type="term" value="P:DNA topological change"/>
    <property type="evidence" value="ECO:0007669"/>
    <property type="project" value="UniProtKB-UniRule"/>
</dbReference>
<keyword evidence="2 5" id="KW-0238">DNA-binding</keyword>
<dbReference type="Pfam" id="PF00204">
    <property type="entry name" value="DNA_gyraseB"/>
    <property type="match status" value="1"/>
</dbReference>
<dbReference type="InterPro" id="IPR013506">
    <property type="entry name" value="Topo_IIA_bsu_dom2"/>
</dbReference>
<comment type="similarity">
    <text evidence="5">Belongs to the type II topoisomerase family.</text>
</comment>
<dbReference type="SMART" id="SM00433">
    <property type="entry name" value="TOP2c"/>
    <property type="match status" value="1"/>
</dbReference>
<sequence length="547" mass="61098">MYSGTVKRVSPLQDIKLRVQITVSLEMEDNDPNKEYLYAKGLSEFVTWLNADKKPLHDVLGFRKEINGTTINIALQWCVDGYSNKILGYANGIRTMDGGTYIDGVKASITRTLNSLVEKSKLVEDKDIIFTEEHVMEGLTCIVSVIVPKPEFEGQTQKRLGNPNVREIVDQSVQECLMESFELHPDVFESIMSKSYNAYKTDLAVKRARDVYSSESVAMVCAIESIPMKLTNSSSETSETFIGRGVSSGGAAKHDSDRCFKNKRTWEQPWSDDAVSTAPGESSENTSGSSFEKKSKKPKSSVSSSHLCFSSRQSADDANPPSPKDVSNKTPKDVTHGSNKDVSNKTSKDVITHGSNKTRPAIPIGPRFQAEIPVWIAPTKKGKFYGSPGDSNTLRWLGTGVWPTYSLKKTVHSKKVGEGRSDSCSCASPRSTNCIKRHKKEAQELLEKEINRAFSTWEFDQMGEEIVLKSWTAKEERRFEALVKKNPLSSSDGFWEFASNAFPQKSKKDLLSYYYNVFLIKRMRLLKSSAANHIDSDDDHYDDFLAG</sequence>
<dbReference type="SUPFAM" id="SSF54211">
    <property type="entry name" value="Ribosomal protein S5 domain 2-like"/>
    <property type="match status" value="1"/>
</dbReference>
<evidence type="ECO:0000313" key="11">
    <source>
        <dbReference type="Proteomes" id="UP000516314"/>
    </source>
</evidence>
<dbReference type="AlphaFoldDB" id="A0A178U9Q5"/>
<dbReference type="Proteomes" id="UP000516314">
    <property type="component" value="Chromosome 5"/>
</dbReference>
<keyword evidence="5" id="KW-0799">Topoisomerase</keyword>
<feature type="domain" description="ELM2" evidence="7">
    <location>
        <begin position="362"/>
        <end position="423"/>
    </location>
</feature>
<keyword evidence="3 5" id="KW-0413">Isomerase</keyword>
<dbReference type="InterPro" id="IPR001005">
    <property type="entry name" value="SANT/Myb"/>
</dbReference>
<evidence type="ECO:0000256" key="6">
    <source>
        <dbReference type="SAM" id="MobiDB-lite"/>
    </source>
</evidence>
<keyword evidence="4" id="KW-0539">Nucleus</keyword>
<dbReference type="CDD" id="cd00167">
    <property type="entry name" value="SANT"/>
    <property type="match status" value="1"/>
</dbReference>
<dbReference type="GO" id="GO:0003918">
    <property type="term" value="F:DNA topoisomerase type II (double strand cut, ATP-hydrolyzing) activity"/>
    <property type="evidence" value="ECO:0007669"/>
    <property type="project" value="UniProtKB-UniRule"/>
</dbReference>
<dbReference type="PANTHER" id="PTHR45866">
    <property type="entry name" value="DNA GYRASE/TOPOISOMERASE SUBUNIT B"/>
    <property type="match status" value="1"/>
</dbReference>
<evidence type="ECO:0000256" key="3">
    <source>
        <dbReference type="ARBA" id="ARBA00023235"/>
    </source>
</evidence>
<reference evidence="10" key="1">
    <citation type="journal article" date="2016" name="Proc. Natl. Acad. Sci. U.S.A.">
        <title>Chromosome-level assembly of Arabidopsis thaliana Ler reveals the extent of translocation and inversion polymorphisms.</title>
        <authorList>
            <person name="Zapata L."/>
            <person name="Ding J."/>
            <person name="Willing E.M."/>
            <person name="Hartwig B."/>
            <person name="Bezdan D."/>
            <person name="Jiao W.B."/>
            <person name="Patel V."/>
            <person name="Velikkakam James G."/>
            <person name="Koornneef M."/>
            <person name="Ossowski S."/>
            <person name="Schneeberger K."/>
        </authorList>
    </citation>
    <scope>NUCLEOTIDE SEQUENCE [LARGE SCALE GENOMIC DNA]</scope>
    <source>
        <strain evidence="10">cv. Landsberg erecta</strain>
    </source>
</reference>
<dbReference type="GO" id="GO:0003677">
    <property type="term" value="F:DNA binding"/>
    <property type="evidence" value="ECO:0007669"/>
    <property type="project" value="UniProtKB-UniRule"/>
</dbReference>
<gene>
    <name evidence="9" type="ordered locus">AXX17_At5g03480</name>
    <name evidence="8" type="ORF">AT9943_LOCUS18277</name>
</gene>
<feature type="compositionally biased region" description="Basic and acidic residues" evidence="6">
    <location>
        <begin position="326"/>
        <end position="351"/>
    </location>
</feature>
<evidence type="ECO:0000256" key="4">
    <source>
        <dbReference type="ARBA" id="ARBA00023242"/>
    </source>
</evidence>
<dbReference type="Proteomes" id="UP000078284">
    <property type="component" value="Chromosome 5"/>
</dbReference>
<evidence type="ECO:0000313" key="9">
    <source>
        <dbReference type="EMBL" id="OAO90556.1"/>
    </source>
</evidence>
<comment type="subunit">
    <text evidence="5">Homodimer.</text>
</comment>
<dbReference type="PANTHER" id="PTHR45866:SF7">
    <property type="entry name" value="DNA GYRASE SUBUNIT B, CHLOROPLASTIC"/>
    <property type="match status" value="1"/>
</dbReference>
<keyword evidence="5" id="KW-0067">ATP-binding</keyword>
<dbReference type="GO" id="GO:0005524">
    <property type="term" value="F:ATP binding"/>
    <property type="evidence" value="ECO:0007669"/>
    <property type="project" value="UniProtKB-UniRule"/>
</dbReference>
<dbReference type="EMBL" id="LUHQ01000005">
    <property type="protein sequence ID" value="OAO90556.1"/>
    <property type="molecule type" value="Genomic_DNA"/>
</dbReference>
<dbReference type="InterPro" id="IPR000565">
    <property type="entry name" value="Topo_IIA_B"/>
</dbReference>
<dbReference type="EMBL" id="LR881470">
    <property type="protein sequence ID" value="CAD5330763.1"/>
    <property type="molecule type" value="Genomic_DNA"/>
</dbReference>
<evidence type="ECO:0000259" key="7">
    <source>
        <dbReference type="SMART" id="SM01189"/>
    </source>
</evidence>
<name>A0A178U9Q5_ARATH</name>
<feature type="compositionally biased region" description="Low complexity" evidence="6">
    <location>
        <begin position="300"/>
        <end position="311"/>
    </location>
</feature>
<accession>A0A178U9Q5</accession>
<comment type="function">
    <text evidence="5">Control of topological states of DNA by transient breakage and subsequent rejoining of DNA strands. Topoisomerase II makes double-strand breaks.</text>
</comment>
<evidence type="ECO:0000313" key="8">
    <source>
        <dbReference type="EMBL" id="CAD5330763.1"/>
    </source>
</evidence>
<evidence type="ECO:0000313" key="10">
    <source>
        <dbReference type="Proteomes" id="UP000078284"/>
    </source>
</evidence>
<dbReference type="PRINTS" id="PR01159">
    <property type="entry name" value="DNAGYRASEB"/>
</dbReference>
<dbReference type="SMART" id="SM01189">
    <property type="entry name" value="ELM2"/>
    <property type="match status" value="1"/>
</dbReference>
<dbReference type="InterPro" id="IPR000949">
    <property type="entry name" value="ELM2_dom"/>
</dbReference>
<dbReference type="EC" id="5.6.2.2" evidence="5"/>
<dbReference type="Gene3D" id="3.30.230.10">
    <property type="match status" value="1"/>
</dbReference>